<name>A0A7J5U2T9_9BACT</name>
<protein>
    <recommendedName>
        <fullName evidence="2">Surface-adhesin protein E-like domain-containing protein</fullName>
    </recommendedName>
</protein>
<accession>A0A7J5U2T9</accession>
<comment type="caution">
    <text evidence="3">The sequence shown here is derived from an EMBL/GenBank/DDBJ whole genome shotgun (WGS) entry which is preliminary data.</text>
</comment>
<organism evidence="3 4">
    <name type="scientific">Rudanella paleaurantiibacter</name>
    <dbReference type="NCBI Taxonomy" id="2614655"/>
    <lineage>
        <taxon>Bacteria</taxon>
        <taxon>Pseudomonadati</taxon>
        <taxon>Bacteroidota</taxon>
        <taxon>Cytophagia</taxon>
        <taxon>Cytophagales</taxon>
        <taxon>Cytophagaceae</taxon>
        <taxon>Rudanella</taxon>
    </lineage>
</organism>
<dbReference type="InterPro" id="IPR031939">
    <property type="entry name" value="Adhesin_E-like"/>
</dbReference>
<dbReference type="Pfam" id="PF16747">
    <property type="entry name" value="Adhesin_E"/>
    <property type="match status" value="1"/>
</dbReference>
<sequence length="139" mass="16160">MKSLFIILFTFLVTHSSAQDWIYVSTGVNHDKFYIKLGGVTENGYLKVWTKTLKKSLKYTKRGKNYSIPNGFVIDLNECDCKNRRSRFLSGVYYSSKNIVVHSEDVDEYDLKWFYVSPDSIGEKILDIVCQNDSEFNSR</sequence>
<feature type="chain" id="PRO_5029553494" description="Surface-adhesin protein E-like domain-containing protein" evidence="1">
    <location>
        <begin position="19"/>
        <end position="139"/>
    </location>
</feature>
<dbReference type="EMBL" id="WELI01000002">
    <property type="protein sequence ID" value="KAB7732001.1"/>
    <property type="molecule type" value="Genomic_DNA"/>
</dbReference>
<evidence type="ECO:0000259" key="2">
    <source>
        <dbReference type="Pfam" id="PF16747"/>
    </source>
</evidence>
<dbReference type="RefSeq" id="WP_152123576.1">
    <property type="nucleotide sequence ID" value="NZ_WELI01000002.1"/>
</dbReference>
<gene>
    <name evidence="3" type="ORF">F5984_07225</name>
</gene>
<proteinExistence type="predicted"/>
<evidence type="ECO:0000313" key="3">
    <source>
        <dbReference type="EMBL" id="KAB7732001.1"/>
    </source>
</evidence>
<reference evidence="3 4" key="1">
    <citation type="submission" date="2019-10" db="EMBL/GenBank/DDBJ databases">
        <title>Rudanella paleaurantiibacter sp. nov., isolated from sludge.</title>
        <authorList>
            <person name="Xu S.Q."/>
        </authorList>
    </citation>
    <scope>NUCLEOTIDE SEQUENCE [LARGE SCALE GENOMIC DNA]</scope>
    <source>
        <strain evidence="3 4">HX-22-17</strain>
    </source>
</reference>
<keyword evidence="1" id="KW-0732">Signal</keyword>
<evidence type="ECO:0000313" key="4">
    <source>
        <dbReference type="Proteomes" id="UP000488299"/>
    </source>
</evidence>
<evidence type="ECO:0000256" key="1">
    <source>
        <dbReference type="SAM" id="SignalP"/>
    </source>
</evidence>
<dbReference type="AlphaFoldDB" id="A0A7J5U2T9"/>
<feature type="signal peptide" evidence="1">
    <location>
        <begin position="1"/>
        <end position="18"/>
    </location>
</feature>
<feature type="domain" description="Surface-adhesin protein E-like" evidence="2">
    <location>
        <begin position="21"/>
        <end position="131"/>
    </location>
</feature>
<dbReference type="Proteomes" id="UP000488299">
    <property type="component" value="Unassembled WGS sequence"/>
</dbReference>
<keyword evidence="4" id="KW-1185">Reference proteome</keyword>